<evidence type="ECO:0000256" key="11">
    <source>
        <dbReference type="RuleBase" id="RU079119"/>
    </source>
</evidence>
<dbReference type="GeneID" id="64857800"/>
<comment type="caution">
    <text evidence="13">The sequence shown here is derived from an EMBL/GenBank/DDBJ whole genome shotgun (WGS) entry which is preliminary data.</text>
</comment>
<feature type="transmembrane region" description="Helical" evidence="11">
    <location>
        <begin position="101"/>
        <end position="123"/>
    </location>
</feature>
<evidence type="ECO:0000256" key="1">
    <source>
        <dbReference type="ARBA" id="ARBA00004477"/>
    </source>
</evidence>
<keyword evidence="7" id="KW-0449">Lipoprotein</keyword>
<sequence>MHMYFEEHSPRQGPVGSLRQRLRLLLLWLIAIDGDEDLLLKYKNYIPMSSMTNYIFFFGGRVRTLRGRRQLSLGVLFIIVVPAVLFSIFETHPIWLHNQGYKSLVVLFYYFWCLTLAMFLMAATSDPGCLPRNLHVPQVSRNFQVPQEYYNIVNLPSIRQDIPIQMKYCRTCRIWRPPRASHCSTCGCCVIVHDHHCVWINNCVGQRNYRFFITFLSSAVMTCILLIANCGTHLHRTDNGSHGTPVSVLLIIWGGLSICYPATLLSYHIAMTGTQQTTREYLVQIGSKNPVMHRIRSNAQNVFDTRQFFKNMFLLMAQVRGPKLMNPRESHPSGDWRFMKLP</sequence>
<keyword evidence="4 11" id="KW-1133">Transmembrane helix</keyword>
<dbReference type="PANTHER" id="PTHR22883">
    <property type="entry name" value="ZINC FINGER DHHC DOMAIN CONTAINING PROTEIN"/>
    <property type="match status" value="1"/>
</dbReference>
<evidence type="ECO:0000256" key="7">
    <source>
        <dbReference type="ARBA" id="ARBA00023288"/>
    </source>
</evidence>
<dbReference type="Proteomes" id="UP000644660">
    <property type="component" value="Unassembled WGS sequence"/>
</dbReference>
<dbReference type="PANTHER" id="PTHR22883:SF43">
    <property type="entry name" value="PALMITOYLTRANSFERASE APP"/>
    <property type="match status" value="1"/>
</dbReference>
<dbReference type="PROSITE" id="PS50216">
    <property type="entry name" value="DHHC"/>
    <property type="match status" value="1"/>
</dbReference>
<name>A0A8H2VFY5_9SACH</name>
<evidence type="ECO:0000256" key="3">
    <source>
        <dbReference type="ARBA" id="ARBA00022692"/>
    </source>
</evidence>
<accession>A0A8H2VFY5</accession>
<keyword evidence="3 11" id="KW-0812">Transmembrane</keyword>
<keyword evidence="2 11" id="KW-0808">Transferase</keyword>
<protein>
    <recommendedName>
        <fullName evidence="11">Palmitoyltransferase</fullName>
        <ecNumber evidence="11">2.3.1.225</ecNumber>
    </recommendedName>
</protein>
<keyword evidence="5 11" id="KW-0472">Membrane</keyword>
<dbReference type="Pfam" id="PF01529">
    <property type="entry name" value="DHHC"/>
    <property type="match status" value="1"/>
</dbReference>
<dbReference type="RefSeq" id="XP_041406635.1">
    <property type="nucleotide sequence ID" value="XM_041550701.1"/>
</dbReference>
<dbReference type="EC" id="2.3.1.225" evidence="11"/>
<comment type="catalytic activity">
    <reaction evidence="10 11">
        <text>L-cysteinyl-[protein] + hexadecanoyl-CoA = S-hexadecanoyl-L-cysteinyl-[protein] + CoA</text>
        <dbReference type="Rhea" id="RHEA:36683"/>
        <dbReference type="Rhea" id="RHEA-COMP:10131"/>
        <dbReference type="Rhea" id="RHEA-COMP:11032"/>
        <dbReference type="ChEBI" id="CHEBI:29950"/>
        <dbReference type="ChEBI" id="CHEBI:57287"/>
        <dbReference type="ChEBI" id="CHEBI:57379"/>
        <dbReference type="ChEBI" id="CHEBI:74151"/>
        <dbReference type="EC" id="2.3.1.225"/>
    </reaction>
</comment>
<keyword evidence="8 11" id="KW-0012">Acyltransferase</keyword>
<dbReference type="InterPro" id="IPR039859">
    <property type="entry name" value="PFA4/ZDH16/20/ERF2-like"/>
</dbReference>
<evidence type="ECO:0000313" key="13">
    <source>
        <dbReference type="EMBL" id="CAB4254791.1"/>
    </source>
</evidence>
<feature type="transmembrane region" description="Helical" evidence="11">
    <location>
        <begin position="209"/>
        <end position="228"/>
    </location>
</feature>
<dbReference type="GO" id="GO:0019706">
    <property type="term" value="F:protein-cysteine S-palmitoyltransferase activity"/>
    <property type="evidence" value="ECO:0007669"/>
    <property type="project" value="UniProtKB-EC"/>
</dbReference>
<feature type="transmembrane region" description="Helical" evidence="11">
    <location>
        <begin position="248"/>
        <end position="270"/>
    </location>
</feature>
<evidence type="ECO:0000256" key="9">
    <source>
        <dbReference type="ARBA" id="ARBA00023463"/>
    </source>
</evidence>
<evidence type="ECO:0000256" key="5">
    <source>
        <dbReference type="ARBA" id="ARBA00023136"/>
    </source>
</evidence>
<keyword evidence="6" id="KW-0564">Palmitate</keyword>
<feature type="domain" description="Palmitoyltransferase DHHC" evidence="12">
    <location>
        <begin position="165"/>
        <end position="283"/>
    </location>
</feature>
<reference evidence="13 14" key="1">
    <citation type="submission" date="2020-05" db="EMBL/GenBank/DDBJ databases">
        <authorList>
            <person name="Casaregola S."/>
            <person name="Devillers H."/>
            <person name="Grondin C."/>
        </authorList>
    </citation>
    <scope>NUCLEOTIDE SEQUENCE [LARGE SCALE GENOMIC DNA]</scope>
    <source>
        <strain evidence="13 14">CLIB 1767</strain>
    </source>
</reference>
<evidence type="ECO:0000256" key="2">
    <source>
        <dbReference type="ARBA" id="ARBA00022679"/>
    </source>
</evidence>
<dbReference type="OrthoDB" id="9909019at2759"/>
<evidence type="ECO:0000313" key="14">
    <source>
        <dbReference type="Proteomes" id="UP000644660"/>
    </source>
</evidence>
<proteinExistence type="inferred from homology"/>
<organism evidence="13 14">
    <name type="scientific">Maudiozyma barnettii</name>
    <dbReference type="NCBI Taxonomy" id="61262"/>
    <lineage>
        <taxon>Eukaryota</taxon>
        <taxon>Fungi</taxon>
        <taxon>Dikarya</taxon>
        <taxon>Ascomycota</taxon>
        <taxon>Saccharomycotina</taxon>
        <taxon>Saccharomycetes</taxon>
        <taxon>Saccharomycetales</taxon>
        <taxon>Saccharomycetaceae</taxon>
        <taxon>Maudiozyma</taxon>
    </lineage>
</organism>
<dbReference type="GO" id="GO:0005789">
    <property type="term" value="C:endoplasmic reticulum membrane"/>
    <property type="evidence" value="ECO:0007669"/>
    <property type="project" value="UniProtKB-SubCell"/>
</dbReference>
<dbReference type="EMBL" id="CAEFZW010000005">
    <property type="protein sequence ID" value="CAB4254791.1"/>
    <property type="molecule type" value="Genomic_DNA"/>
</dbReference>
<dbReference type="GO" id="GO:0005794">
    <property type="term" value="C:Golgi apparatus"/>
    <property type="evidence" value="ECO:0007669"/>
    <property type="project" value="TreeGrafter"/>
</dbReference>
<evidence type="ECO:0000259" key="12">
    <source>
        <dbReference type="Pfam" id="PF01529"/>
    </source>
</evidence>
<dbReference type="InterPro" id="IPR001594">
    <property type="entry name" value="Palmitoyltrfase_DHHC"/>
</dbReference>
<evidence type="ECO:0000256" key="8">
    <source>
        <dbReference type="ARBA" id="ARBA00023315"/>
    </source>
</evidence>
<dbReference type="GO" id="GO:0006612">
    <property type="term" value="P:protein targeting to membrane"/>
    <property type="evidence" value="ECO:0007669"/>
    <property type="project" value="TreeGrafter"/>
</dbReference>
<comment type="subcellular location">
    <subcellularLocation>
        <location evidence="1">Endoplasmic reticulum membrane</location>
        <topology evidence="1">Multi-pass membrane protein</topology>
    </subcellularLocation>
</comment>
<keyword evidence="14" id="KW-1185">Reference proteome</keyword>
<comment type="similarity">
    <text evidence="9">Belongs to the DHHC palmitoyltransferase family. ERF2/ZDHHC9 subfamily.</text>
</comment>
<comment type="domain">
    <text evidence="11">The DHHC domain is required for palmitoyltransferase activity.</text>
</comment>
<dbReference type="AlphaFoldDB" id="A0A8H2VFY5"/>
<feature type="transmembrane region" description="Helical" evidence="11">
    <location>
        <begin position="71"/>
        <end position="89"/>
    </location>
</feature>
<gene>
    <name evidence="13" type="ORF">KABA2_05S01056</name>
</gene>
<evidence type="ECO:0000256" key="6">
    <source>
        <dbReference type="ARBA" id="ARBA00023139"/>
    </source>
</evidence>
<evidence type="ECO:0000256" key="10">
    <source>
        <dbReference type="ARBA" id="ARBA00048048"/>
    </source>
</evidence>
<evidence type="ECO:0000256" key="4">
    <source>
        <dbReference type="ARBA" id="ARBA00022989"/>
    </source>
</evidence>